<dbReference type="SUPFAM" id="SSF53659">
    <property type="entry name" value="Isocitrate/Isopropylmalate dehydrogenase-like"/>
    <property type="match status" value="1"/>
</dbReference>
<evidence type="ECO:0000256" key="9">
    <source>
        <dbReference type="ARBA" id="ARBA00046608"/>
    </source>
</evidence>
<evidence type="ECO:0000256" key="7">
    <source>
        <dbReference type="ARBA" id="ARBA00023264"/>
    </source>
</evidence>
<keyword evidence="4 10" id="KW-0808">Transferase</keyword>
<dbReference type="RefSeq" id="WP_377542514.1">
    <property type="nucleotide sequence ID" value="NZ_JBHSBN010000002.1"/>
</dbReference>
<protein>
    <recommendedName>
        <fullName evidence="8 10">Phosphate acyltransferase</fullName>
        <ecNumber evidence="8 10">2.3.1.274</ecNumber>
    </recommendedName>
    <alternativeName>
        <fullName evidence="10">Acyl-ACP phosphotransacylase</fullName>
    </alternativeName>
    <alternativeName>
        <fullName evidence="10">Acyl-[acyl-carrier-protein]--phosphate acyltransferase</fullName>
    </alternativeName>
    <alternativeName>
        <fullName evidence="10">Phosphate-acyl-ACP acyltransferase</fullName>
    </alternativeName>
</protein>
<dbReference type="GO" id="GO:0016746">
    <property type="term" value="F:acyltransferase activity"/>
    <property type="evidence" value="ECO:0007669"/>
    <property type="project" value="UniProtKB-KW"/>
</dbReference>
<keyword evidence="2 10" id="KW-0963">Cytoplasm</keyword>
<dbReference type="PANTHER" id="PTHR30100">
    <property type="entry name" value="FATTY ACID/PHOSPHOLIPID SYNTHESIS PROTEIN PLSX"/>
    <property type="match status" value="1"/>
</dbReference>
<comment type="similarity">
    <text evidence="10">Belongs to the PlsX family.</text>
</comment>
<dbReference type="HAMAP" id="MF_00019">
    <property type="entry name" value="PlsX"/>
    <property type="match status" value="1"/>
</dbReference>
<evidence type="ECO:0000256" key="1">
    <source>
        <dbReference type="ARBA" id="ARBA00001232"/>
    </source>
</evidence>
<comment type="subunit">
    <text evidence="9 10">Homodimer. Probably interacts with PlsY.</text>
</comment>
<dbReference type="Gene3D" id="3.40.718.10">
    <property type="entry name" value="Isopropylmalate Dehydrogenase"/>
    <property type="match status" value="1"/>
</dbReference>
<evidence type="ECO:0000256" key="3">
    <source>
        <dbReference type="ARBA" id="ARBA00022516"/>
    </source>
</evidence>
<comment type="function">
    <text evidence="10">Catalyzes the reversible formation of acyl-phosphate (acyl-PO(4)) from acyl-[acyl-carrier-protein] (acyl-ACP). This enzyme utilizes acyl-ACP as fatty acyl donor, but not acyl-CoA.</text>
</comment>
<evidence type="ECO:0000256" key="2">
    <source>
        <dbReference type="ARBA" id="ARBA00022490"/>
    </source>
</evidence>
<dbReference type="EMBL" id="JBHSBN010000002">
    <property type="protein sequence ID" value="MFC4105076.1"/>
    <property type="molecule type" value="Genomic_DNA"/>
</dbReference>
<evidence type="ECO:0000256" key="6">
    <source>
        <dbReference type="ARBA" id="ARBA00023209"/>
    </source>
</evidence>
<keyword evidence="11" id="KW-0012">Acyltransferase</keyword>
<evidence type="ECO:0000256" key="5">
    <source>
        <dbReference type="ARBA" id="ARBA00023098"/>
    </source>
</evidence>
<dbReference type="PANTHER" id="PTHR30100:SF1">
    <property type="entry name" value="PHOSPHATE ACYLTRANSFERASE"/>
    <property type="match status" value="1"/>
</dbReference>
<proteinExistence type="inferred from homology"/>
<dbReference type="InterPro" id="IPR012281">
    <property type="entry name" value="Phospholipid_synth_PlsX-like"/>
</dbReference>
<name>A0ABV8KGE4_9ACTN</name>
<organism evidence="11 12">
    <name type="scientific">Micromonospora zhanjiangensis</name>
    <dbReference type="NCBI Taxonomy" id="1522057"/>
    <lineage>
        <taxon>Bacteria</taxon>
        <taxon>Bacillati</taxon>
        <taxon>Actinomycetota</taxon>
        <taxon>Actinomycetes</taxon>
        <taxon>Micromonosporales</taxon>
        <taxon>Micromonosporaceae</taxon>
        <taxon>Micromonospora</taxon>
    </lineage>
</organism>
<evidence type="ECO:0000313" key="11">
    <source>
        <dbReference type="EMBL" id="MFC4105076.1"/>
    </source>
</evidence>
<evidence type="ECO:0000256" key="8">
    <source>
        <dbReference type="ARBA" id="ARBA00024069"/>
    </source>
</evidence>
<evidence type="ECO:0000256" key="4">
    <source>
        <dbReference type="ARBA" id="ARBA00022679"/>
    </source>
</evidence>
<gene>
    <name evidence="10" type="primary">plsX</name>
    <name evidence="11" type="ORF">ACFOX0_03865</name>
</gene>
<dbReference type="PIRSF" id="PIRSF002465">
    <property type="entry name" value="Phsphlp_syn_PlsX"/>
    <property type="match status" value="1"/>
</dbReference>
<keyword evidence="6 10" id="KW-0594">Phospholipid biosynthesis</keyword>
<evidence type="ECO:0000313" key="12">
    <source>
        <dbReference type="Proteomes" id="UP001595868"/>
    </source>
</evidence>
<keyword evidence="3 10" id="KW-0444">Lipid biosynthesis</keyword>
<sequence>MEPGTVRIAVDLLGGDDAPAVVVDGALRALSADPDLHLLLVGPPEVADGLLRVLEPDVRDRVAVRPVGARPSVPAGVRNGSAHGAVGSHRSAGLSVRGAVDAVLAGDADAVVSAGSTAATVTAAALGFGRWPQVRRPALVATMPAVAGPVVLLDVGGSVEAQPATLARHAALGAAYAAAAHGLARPRVGLLSIGTEPGKGDRARRAADPVLADATLPCGGRYVGLVEGYDVSLGDRADVVVTDGFTGNVLLKGIEGAYAMAGGPTAGSGGPPRAAALLGVAGTVVVCHGAAADYDLASGIALAAHLHRRDAISTISALLAAPSRNDQPTDTEVRA</sequence>
<accession>A0ABV8KGE4</accession>
<dbReference type="EC" id="2.3.1.274" evidence="8 10"/>
<dbReference type="Pfam" id="PF02504">
    <property type="entry name" value="FA_synthesis"/>
    <property type="match status" value="1"/>
</dbReference>
<reference evidence="12" key="1">
    <citation type="journal article" date="2019" name="Int. J. Syst. Evol. Microbiol.">
        <title>The Global Catalogue of Microorganisms (GCM) 10K type strain sequencing project: providing services to taxonomists for standard genome sequencing and annotation.</title>
        <authorList>
            <consortium name="The Broad Institute Genomics Platform"/>
            <consortium name="The Broad Institute Genome Sequencing Center for Infectious Disease"/>
            <person name="Wu L."/>
            <person name="Ma J."/>
        </authorList>
    </citation>
    <scope>NUCLEOTIDE SEQUENCE [LARGE SCALE GENOMIC DNA]</scope>
    <source>
        <strain evidence="12">2902at01</strain>
    </source>
</reference>
<dbReference type="InterPro" id="IPR003664">
    <property type="entry name" value="FA_synthesis"/>
</dbReference>
<comment type="pathway">
    <text evidence="10">Lipid metabolism; phospholipid metabolism.</text>
</comment>
<comment type="caution">
    <text evidence="11">The sequence shown here is derived from an EMBL/GenBank/DDBJ whole genome shotgun (WGS) entry which is preliminary data.</text>
</comment>
<keyword evidence="5 10" id="KW-0443">Lipid metabolism</keyword>
<keyword evidence="12" id="KW-1185">Reference proteome</keyword>
<comment type="subcellular location">
    <subcellularLocation>
        <location evidence="10">Cytoplasm</location>
    </subcellularLocation>
    <text evidence="10">Associated with the membrane possibly through PlsY.</text>
</comment>
<evidence type="ECO:0000256" key="10">
    <source>
        <dbReference type="HAMAP-Rule" id="MF_00019"/>
    </source>
</evidence>
<dbReference type="Proteomes" id="UP001595868">
    <property type="component" value="Unassembled WGS sequence"/>
</dbReference>
<comment type="catalytic activity">
    <reaction evidence="1 10">
        <text>a fatty acyl-[ACP] + phosphate = an acyl phosphate + holo-[ACP]</text>
        <dbReference type="Rhea" id="RHEA:42292"/>
        <dbReference type="Rhea" id="RHEA-COMP:9685"/>
        <dbReference type="Rhea" id="RHEA-COMP:14125"/>
        <dbReference type="ChEBI" id="CHEBI:43474"/>
        <dbReference type="ChEBI" id="CHEBI:59918"/>
        <dbReference type="ChEBI" id="CHEBI:64479"/>
        <dbReference type="ChEBI" id="CHEBI:138651"/>
        <dbReference type="EC" id="2.3.1.274"/>
    </reaction>
</comment>
<keyword evidence="7 10" id="KW-1208">Phospholipid metabolism</keyword>